<dbReference type="GeneID" id="36283123"/>
<protein>
    <submittedName>
        <fullName evidence="2">Uncharacterized protein</fullName>
    </submittedName>
</protein>
<evidence type="ECO:0000256" key="1">
    <source>
        <dbReference type="SAM" id="Coils"/>
    </source>
</evidence>
<accession>A0A177APM4</accession>
<dbReference type="VEuPathDB" id="FungiDB:GMDG_06908"/>
<evidence type="ECO:0000313" key="2">
    <source>
        <dbReference type="EMBL" id="OAF63341.1"/>
    </source>
</evidence>
<dbReference type="Proteomes" id="UP000077154">
    <property type="component" value="Unassembled WGS sequence"/>
</dbReference>
<organism evidence="2">
    <name type="scientific">Pseudogymnoascus destructans</name>
    <dbReference type="NCBI Taxonomy" id="655981"/>
    <lineage>
        <taxon>Eukaryota</taxon>
        <taxon>Fungi</taxon>
        <taxon>Dikarya</taxon>
        <taxon>Ascomycota</taxon>
        <taxon>Pezizomycotina</taxon>
        <taxon>Leotiomycetes</taxon>
        <taxon>Thelebolales</taxon>
        <taxon>Thelebolaceae</taxon>
        <taxon>Pseudogymnoascus</taxon>
    </lineage>
</organism>
<gene>
    <name evidence="2" type="ORF">VC83_00024</name>
</gene>
<proteinExistence type="predicted"/>
<name>A0A177APM4_9PEZI</name>
<feature type="coiled-coil region" evidence="1">
    <location>
        <begin position="65"/>
        <end position="92"/>
    </location>
</feature>
<dbReference type="EMBL" id="KV441386">
    <property type="protein sequence ID" value="OAF63341.1"/>
    <property type="molecule type" value="Genomic_DNA"/>
</dbReference>
<sequence>MSRQTIQRVVMTGSVAAITATGAWYGAGLKTQKQATEAVEKHREVTAEEQLALLNERRGQLVGKKITMERKLAELEARKQGATREESKFGQERR</sequence>
<dbReference type="RefSeq" id="XP_024328610.1">
    <property type="nucleotide sequence ID" value="XM_024463721.1"/>
</dbReference>
<keyword evidence="1" id="KW-0175">Coiled coil</keyword>
<dbReference type="AlphaFoldDB" id="A0A177APM4"/>
<dbReference type="OrthoDB" id="5428081at2759"/>
<dbReference type="eggNOG" id="ENOG502SWZV">
    <property type="taxonomic scope" value="Eukaryota"/>
</dbReference>
<reference evidence="2" key="1">
    <citation type="submission" date="2016-03" db="EMBL/GenBank/DDBJ databases">
        <title>Updated assembly of Pseudogymnoascus destructans, the fungus causing white-nose syndrome of bats.</title>
        <authorList>
            <person name="Palmer J.M."/>
            <person name="Drees K.P."/>
            <person name="Foster J.T."/>
            <person name="Lindner D.L."/>
        </authorList>
    </citation>
    <scope>NUCLEOTIDE SEQUENCE [LARGE SCALE GENOMIC DNA]</scope>
    <source>
        <strain evidence="2">20631-21</strain>
    </source>
</reference>